<dbReference type="NCBIfam" id="NF006383">
    <property type="entry name" value="PRK08626.1"/>
    <property type="match status" value="1"/>
</dbReference>
<dbReference type="GO" id="GO:0008177">
    <property type="term" value="F:succinate dehydrogenase (quinone) activity"/>
    <property type="evidence" value="ECO:0007669"/>
    <property type="project" value="UniProtKB-EC"/>
</dbReference>
<dbReference type="Gene3D" id="3.50.50.60">
    <property type="entry name" value="FAD/NAD(P)-binding domain"/>
    <property type="match status" value="2"/>
</dbReference>
<evidence type="ECO:0000256" key="16">
    <source>
        <dbReference type="ARBA" id="ARBA00066269"/>
    </source>
</evidence>
<gene>
    <name evidence="20" type="ORF">FNE76_07380</name>
</gene>
<dbReference type="GO" id="GO:0050660">
    <property type="term" value="F:flavin adenine dinucleotide binding"/>
    <property type="evidence" value="ECO:0007669"/>
    <property type="project" value="TreeGrafter"/>
</dbReference>
<evidence type="ECO:0000256" key="11">
    <source>
        <dbReference type="ARBA" id="ARBA00022982"/>
    </source>
</evidence>
<comment type="cofactor">
    <cofactor evidence="1">
        <name>FAD</name>
        <dbReference type="ChEBI" id="CHEBI:57692"/>
    </cofactor>
</comment>
<keyword evidence="11" id="KW-0249">Electron transport</keyword>
<keyword evidence="8" id="KW-0997">Cell inner membrane</keyword>
<keyword evidence="13" id="KW-0472">Membrane</keyword>
<dbReference type="InterPro" id="IPR003952">
    <property type="entry name" value="FRD_SDH_FAD_BS"/>
</dbReference>
<evidence type="ECO:0000256" key="4">
    <source>
        <dbReference type="ARBA" id="ARBA00012792"/>
    </source>
</evidence>
<keyword evidence="21" id="KW-1185">Reference proteome</keyword>
<protein>
    <recommendedName>
        <fullName evidence="5">Fumarate reductase flavoprotein subunit</fullName>
        <ecNumber evidence="4">1.3.5.1</ecNumber>
    </recommendedName>
    <alternativeName>
        <fullName evidence="14">Quinol-fumarate reductase flavoprotein subunit</fullName>
    </alternativeName>
</protein>
<dbReference type="InterPro" id="IPR003953">
    <property type="entry name" value="FAD-dep_OxRdtase_2_FAD-bd"/>
</dbReference>
<accession>A0A553UJY1</accession>
<evidence type="ECO:0000256" key="3">
    <source>
        <dbReference type="ARBA" id="ARBA00008040"/>
    </source>
</evidence>
<dbReference type="FunFam" id="3.90.700.10:FF:000005">
    <property type="entry name" value="Succinate dehydrogenase flavoprotein subunit"/>
    <property type="match status" value="1"/>
</dbReference>
<comment type="subunit">
    <text evidence="16">Part of an enzyme complex containing three subunits: a flavoprotein (frdA), an iron-sulfur protein (frdB), and diheme cytochrome b (frdC).</text>
</comment>
<dbReference type="InterPro" id="IPR015939">
    <property type="entry name" value="Fum_Rdtase/Succ_DH_flav-like_C"/>
</dbReference>
<dbReference type="FunFam" id="3.50.50.60:FF:000009">
    <property type="entry name" value="Succinate dehydrogenase flavoprotein subunit"/>
    <property type="match status" value="1"/>
</dbReference>
<evidence type="ECO:0000256" key="10">
    <source>
        <dbReference type="ARBA" id="ARBA00022827"/>
    </source>
</evidence>
<evidence type="ECO:0000256" key="15">
    <source>
        <dbReference type="ARBA" id="ARBA00049220"/>
    </source>
</evidence>
<evidence type="ECO:0000313" key="21">
    <source>
        <dbReference type="Proteomes" id="UP000319322"/>
    </source>
</evidence>
<dbReference type="SUPFAM" id="SSF46977">
    <property type="entry name" value="Succinate dehydrogenase/fumarate reductase flavoprotein C-terminal domain"/>
    <property type="match status" value="1"/>
</dbReference>
<evidence type="ECO:0000256" key="1">
    <source>
        <dbReference type="ARBA" id="ARBA00001974"/>
    </source>
</evidence>
<reference evidence="21" key="1">
    <citation type="submission" date="2019-07" db="EMBL/GenBank/DDBJ databases">
        <title>Helicobacter labacensis sp. nov., Helicobacter mehlei sp. nov. and Helicobacter vulpis sp. nov., isolated from gastric mucosa of red fox (Vulpis vulpis).</title>
        <authorList>
            <person name="Papic B."/>
        </authorList>
    </citation>
    <scope>NUCLEOTIDE SEQUENCE [LARGE SCALE GENOMIC DNA]</scope>
    <source>
        <strain evidence="21">L8b</strain>
    </source>
</reference>
<reference evidence="20 21" key="2">
    <citation type="submission" date="2019-07" db="EMBL/GenBank/DDBJ databases">
        <title>Helicobacter labacensis sp. nov., Helicobacter mehlei sp. nov. and Helicobacter vulpis sp. nov., isolated from gastric mucosa of red fox (Vulpis vulpis).</title>
        <authorList>
            <person name="Kusar D."/>
            <person name="Gruntar I."/>
            <person name="Pate M."/>
            <person name="Zajc U."/>
            <person name="Ocepek M."/>
        </authorList>
    </citation>
    <scope>NUCLEOTIDE SEQUENCE [LARGE SCALE GENOMIC DNA]</scope>
    <source>
        <strain evidence="20 21">L8b</strain>
    </source>
</reference>
<evidence type="ECO:0000256" key="8">
    <source>
        <dbReference type="ARBA" id="ARBA00022519"/>
    </source>
</evidence>
<dbReference type="PANTHER" id="PTHR11632:SF71">
    <property type="entry name" value="FUMARATE REDUCTASE FLAVOPROTEIN SUBUNIT"/>
    <property type="match status" value="1"/>
</dbReference>
<dbReference type="InterPro" id="IPR030664">
    <property type="entry name" value="SdhA/FrdA/AprA"/>
</dbReference>
<evidence type="ECO:0000256" key="6">
    <source>
        <dbReference type="ARBA" id="ARBA00022448"/>
    </source>
</evidence>
<evidence type="ECO:0000313" key="20">
    <source>
        <dbReference type="EMBL" id="TSA80331.1"/>
    </source>
</evidence>
<feature type="domain" description="FAD-dependent oxidoreductase 2 FAD-binding" evidence="18">
    <location>
        <begin position="7"/>
        <end position="437"/>
    </location>
</feature>
<dbReference type="EMBL" id="VKGC01000028">
    <property type="protein sequence ID" value="TSA80331.1"/>
    <property type="molecule type" value="Genomic_DNA"/>
</dbReference>
<dbReference type="GO" id="GO:0009061">
    <property type="term" value="P:anaerobic respiration"/>
    <property type="evidence" value="ECO:0007669"/>
    <property type="project" value="TreeGrafter"/>
</dbReference>
<dbReference type="GO" id="GO:0009055">
    <property type="term" value="F:electron transfer activity"/>
    <property type="evidence" value="ECO:0007669"/>
    <property type="project" value="TreeGrafter"/>
</dbReference>
<evidence type="ECO:0000256" key="2">
    <source>
        <dbReference type="ARBA" id="ARBA00004515"/>
    </source>
</evidence>
<evidence type="ECO:0000256" key="12">
    <source>
        <dbReference type="ARBA" id="ARBA00023002"/>
    </source>
</evidence>
<dbReference type="PROSITE" id="PS00504">
    <property type="entry name" value="FRD_SDH_FAD_BINDING"/>
    <property type="match status" value="1"/>
</dbReference>
<dbReference type="SUPFAM" id="SSF56425">
    <property type="entry name" value="Succinate dehydrogenase/fumarate reductase flavoprotein, catalytic domain"/>
    <property type="match status" value="1"/>
</dbReference>
<keyword evidence="10" id="KW-0274">FAD</keyword>
<comment type="catalytic activity">
    <reaction evidence="15">
        <text>a quinone + succinate = fumarate + a quinol</text>
        <dbReference type="Rhea" id="RHEA:40523"/>
        <dbReference type="ChEBI" id="CHEBI:24646"/>
        <dbReference type="ChEBI" id="CHEBI:29806"/>
        <dbReference type="ChEBI" id="CHEBI:30031"/>
        <dbReference type="ChEBI" id="CHEBI:132124"/>
        <dbReference type="EC" id="1.3.5.1"/>
    </reaction>
</comment>
<dbReference type="Gene3D" id="3.90.700.10">
    <property type="entry name" value="Succinate dehydrogenase/fumarate reductase flavoprotein, catalytic domain"/>
    <property type="match status" value="1"/>
</dbReference>
<sequence>MNIIYCDALVVGGGLAGLRASIACKQRGLHTIVLSLVPVRRSHSAAAQGGMQASLGNAKMSEGDNEDLHFLDTVKGSDWGCDQQVARMFVTTAPKAIRELASWGVPWTRIKKGDRKAVINGEHVTITEREDRHGYIQSRDFGGTKKWRTCFTADATGHTMLYAVANEALRYNVDIQDRKEVLTLIHHEGVCYGAVVRDLITGGLSAYVSKGTLLATGGYGRVYKHTTNAVICDGVGIACALETGVAKLGNMEAVQFHPTALVPSGILMTEGCRGDGGILRDKFGRRFMPAYEPEKKELASRDVVSRRILEHIKKGYGAPSPYGDHVWLDIAILGREHVEKNLRDVHDIAKTFAGIDAADDSVETQDNMKDMPTDEEQFGPGAPKQKGWVPIKPMQHYSMGGLRTNYKGESHLKGLFCAGEAACWDLHGFNRLGGNSVSEAVVAGMIIGDYFAQHCAQASIDINTQIAQNFIQHTQDHLQGLLHNEGKEDVYQIRERMREIMDEKVGVFREGAILEEAVHELEELYKRALHIHVKNKKTHNNPELEDAYRTQKMLKLALCISKGALDRTESRGAHTRMDYPKRDDANWLKRTLASWEDPAQTLPTLSYEDLDIMTMELSPDFRGYGAKGNFIPHPLKEERDAQIAKITEEIKARGGDRYALQEALMPFDLQPQYKARNIRLGENS</sequence>
<evidence type="ECO:0000259" key="18">
    <source>
        <dbReference type="Pfam" id="PF00890"/>
    </source>
</evidence>
<keyword evidence="7" id="KW-1003">Cell membrane</keyword>
<evidence type="ECO:0000256" key="9">
    <source>
        <dbReference type="ARBA" id="ARBA00022630"/>
    </source>
</evidence>
<keyword evidence="9" id="KW-0285">Flavoprotein</keyword>
<evidence type="ECO:0000259" key="19">
    <source>
        <dbReference type="Pfam" id="PF02910"/>
    </source>
</evidence>
<dbReference type="InterPro" id="IPR027477">
    <property type="entry name" value="Succ_DH/fumarate_Rdtase_cat_sf"/>
</dbReference>
<evidence type="ECO:0000256" key="17">
    <source>
        <dbReference type="PIRSR" id="PIRSR000171-1"/>
    </source>
</evidence>
<dbReference type="InterPro" id="IPR036188">
    <property type="entry name" value="FAD/NAD-bd_sf"/>
</dbReference>
<dbReference type="PIRSF" id="PIRSF000171">
    <property type="entry name" value="SDHA_APRA_LASPO"/>
    <property type="match status" value="1"/>
</dbReference>
<dbReference type="GO" id="GO:0005886">
    <property type="term" value="C:plasma membrane"/>
    <property type="evidence" value="ECO:0007669"/>
    <property type="project" value="UniProtKB-SubCell"/>
</dbReference>
<evidence type="ECO:0000256" key="7">
    <source>
        <dbReference type="ARBA" id="ARBA00022475"/>
    </source>
</evidence>
<feature type="domain" description="Fumarate reductase/succinate dehydrogenase flavoprotein-like C-terminal" evidence="19">
    <location>
        <begin position="494"/>
        <end position="624"/>
    </location>
</feature>
<dbReference type="RefSeq" id="WP_143928465.1">
    <property type="nucleotide sequence ID" value="NZ_VKGC01000028.1"/>
</dbReference>
<reference evidence="20 21" key="3">
    <citation type="submission" date="2019-07" db="EMBL/GenBank/DDBJ databases">
        <authorList>
            <person name="Papic B."/>
        </authorList>
    </citation>
    <scope>NUCLEOTIDE SEQUENCE [LARGE SCALE GENOMIC DNA]</scope>
    <source>
        <strain evidence="20 21">L8b</strain>
    </source>
</reference>
<dbReference type="AlphaFoldDB" id="A0A553UJY1"/>
<keyword evidence="12" id="KW-0560">Oxidoreductase</keyword>
<evidence type="ECO:0000256" key="5">
    <source>
        <dbReference type="ARBA" id="ARBA00014044"/>
    </source>
</evidence>
<evidence type="ECO:0000256" key="14">
    <source>
        <dbReference type="ARBA" id="ARBA00030461"/>
    </source>
</evidence>
<dbReference type="Pfam" id="PF00890">
    <property type="entry name" value="FAD_binding_2"/>
    <property type="match status" value="1"/>
</dbReference>
<proteinExistence type="inferred from homology"/>
<dbReference type="Proteomes" id="UP000319322">
    <property type="component" value="Unassembled WGS sequence"/>
</dbReference>
<keyword evidence="6" id="KW-0813">Transport</keyword>
<comment type="caution">
    <text evidence="20">The sequence shown here is derived from an EMBL/GenBank/DDBJ whole genome shotgun (WGS) entry which is preliminary data.</text>
</comment>
<organism evidence="20 21">
    <name type="scientific">Helicobacter mehlei</name>
    <dbReference type="NCBI Taxonomy" id="2316080"/>
    <lineage>
        <taxon>Bacteria</taxon>
        <taxon>Pseudomonadati</taxon>
        <taxon>Campylobacterota</taxon>
        <taxon>Epsilonproteobacteria</taxon>
        <taxon>Campylobacterales</taxon>
        <taxon>Helicobacteraceae</taxon>
        <taxon>Helicobacter</taxon>
    </lineage>
</organism>
<dbReference type="PANTHER" id="PTHR11632">
    <property type="entry name" value="SUCCINATE DEHYDROGENASE 2 FLAVOPROTEIN SUBUNIT"/>
    <property type="match status" value="1"/>
</dbReference>
<name>A0A553UJY1_9HELI</name>
<dbReference type="Gene3D" id="1.20.58.100">
    <property type="entry name" value="Fumarate reductase/succinate dehydrogenase flavoprotein-like, C-terminal domain"/>
    <property type="match status" value="1"/>
</dbReference>
<dbReference type="Pfam" id="PF02910">
    <property type="entry name" value="Succ_DH_flav_C"/>
    <property type="match status" value="1"/>
</dbReference>
<comment type="similarity">
    <text evidence="3">Belongs to the FAD-dependent oxidoreductase 2 family. FRD/SDH subfamily.</text>
</comment>
<feature type="active site" description="Proton acceptor" evidence="17">
    <location>
        <position position="301"/>
    </location>
</feature>
<dbReference type="EC" id="1.3.5.1" evidence="4"/>
<comment type="subcellular location">
    <subcellularLocation>
        <location evidence="2">Cell inner membrane</location>
        <topology evidence="2">Peripheral membrane protein</topology>
        <orientation evidence="2">Cytoplasmic side</orientation>
    </subcellularLocation>
</comment>
<dbReference type="InterPro" id="IPR037099">
    <property type="entry name" value="Fum_R/Succ_DH_flav-like_C_sf"/>
</dbReference>
<dbReference type="Gene3D" id="3.10.20.820">
    <property type="match status" value="1"/>
</dbReference>
<evidence type="ECO:0000256" key="13">
    <source>
        <dbReference type="ARBA" id="ARBA00023136"/>
    </source>
</evidence>
<dbReference type="SUPFAM" id="SSF51905">
    <property type="entry name" value="FAD/NAD(P)-binding domain"/>
    <property type="match status" value="1"/>
</dbReference>